<reference evidence="2" key="2">
    <citation type="journal article" date="2021" name="PeerJ">
        <title>Extensive microbial diversity within the chicken gut microbiome revealed by metagenomics and culture.</title>
        <authorList>
            <person name="Gilroy R."/>
            <person name="Ravi A."/>
            <person name="Getino M."/>
            <person name="Pursley I."/>
            <person name="Horton D.L."/>
            <person name="Alikhan N.F."/>
            <person name="Baker D."/>
            <person name="Gharbi K."/>
            <person name="Hall N."/>
            <person name="Watson M."/>
            <person name="Adriaenssens E.M."/>
            <person name="Foster-Nyarko E."/>
            <person name="Jarju S."/>
            <person name="Secka A."/>
            <person name="Antonio M."/>
            <person name="Oren A."/>
            <person name="Chaudhuri R.R."/>
            <person name="La Ragione R."/>
            <person name="Hildebrand F."/>
            <person name="Pallen M.J."/>
        </authorList>
    </citation>
    <scope>NUCLEOTIDE SEQUENCE</scope>
    <source>
        <strain evidence="2">ChiGjej3B3-5194</strain>
    </source>
</reference>
<dbReference type="AlphaFoldDB" id="A0A9D1JWQ0"/>
<proteinExistence type="predicted"/>
<name>A0A9D1JWQ0_9PROT</name>
<evidence type="ECO:0000313" key="3">
    <source>
        <dbReference type="Proteomes" id="UP000886742"/>
    </source>
</evidence>
<dbReference type="PROSITE" id="PS51257">
    <property type="entry name" value="PROKAR_LIPOPROTEIN"/>
    <property type="match status" value="1"/>
</dbReference>
<feature type="signal peptide" evidence="1">
    <location>
        <begin position="1"/>
        <end position="21"/>
    </location>
</feature>
<evidence type="ECO:0000313" key="2">
    <source>
        <dbReference type="EMBL" id="HIS70750.1"/>
    </source>
</evidence>
<dbReference type="Proteomes" id="UP000886742">
    <property type="component" value="Unassembled WGS sequence"/>
</dbReference>
<organism evidence="2 3">
    <name type="scientific">Candidatus Enterousia intestinigallinarum</name>
    <dbReference type="NCBI Taxonomy" id="2840790"/>
    <lineage>
        <taxon>Bacteria</taxon>
        <taxon>Pseudomonadati</taxon>
        <taxon>Pseudomonadota</taxon>
        <taxon>Alphaproteobacteria</taxon>
        <taxon>Candidatus Enterousia</taxon>
    </lineage>
</organism>
<keyword evidence="1" id="KW-0732">Signal</keyword>
<comment type="caution">
    <text evidence="2">The sequence shown here is derived from an EMBL/GenBank/DDBJ whole genome shotgun (WGS) entry which is preliminary data.</text>
</comment>
<evidence type="ECO:0000256" key="1">
    <source>
        <dbReference type="SAM" id="SignalP"/>
    </source>
</evidence>
<accession>A0A9D1JWQ0</accession>
<sequence length="289" mass="30478">MKKSTLFFICGLIACPGIAVAATCSTMNLTRCLDSVCAINVSSNPAARCQYCGTSSAGTPPASSGMRSLSLGASARYTLSEDELEDAPTDPGQRYVWATAQCIKKVDGCTPDDVSDVYDELIEQSCRAAGISAQMSATIADANKNTASASSCTSTIRACMVDAKRCGPDYSACEDDAAFDNFFSACSVEATGCGDYIADIRTTLTAARDTAIQNADTLIASLVAGYQTAREQKMVTAQANCTNNAGRDACIETVCERNMPNKCGEGYESERVNANLLCEFYDTACNLLD</sequence>
<reference evidence="2" key="1">
    <citation type="submission" date="2020-10" db="EMBL/GenBank/DDBJ databases">
        <authorList>
            <person name="Gilroy R."/>
        </authorList>
    </citation>
    <scope>NUCLEOTIDE SEQUENCE</scope>
    <source>
        <strain evidence="2">ChiGjej3B3-5194</strain>
    </source>
</reference>
<dbReference type="EMBL" id="DVJI01000009">
    <property type="protein sequence ID" value="HIS70750.1"/>
    <property type="molecule type" value="Genomic_DNA"/>
</dbReference>
<gene>
    <name evidence="2" type="ORF">IAD02_02045</name>
</gene>
<feature type="chain" id="PRO_5039150791" evidence="1">
    <location>
        <begin position="22"/>
        <end position="289"/>
    </location>
</feature>
<protein>
    <submittedName>
        <fullName evidence="2">Uncharacterized protein</fullName>
    </submittedName>
</protein>